<feature type="domain" description="Cytochrome b561" evidence="10">
    <location>
        <begin position="260"/>
        <end position="448"/>
    </location>
</feature>
<feature type="transmembrane region" description="Helical" evidence="8">
    <location>
        <begin position="363"/>
        <end position="381"/>
    </location>
</feature>
<dbReference type="PROSITE" id="PS50939">
    <property type="entry name" value="CYTOCHROME_B561"/>
    <property type="match status" value="1"/>
</dbReference>
<keyword evidence="2" id="KW-0813">Transport</keyword>
<keyword evidence="4" id="KW-0732">Signal</keyword>
<evidence type="ECO:0008006" key="13">
    <source>
        <dbReference type="Google" id="ProtNLM"/>
    </source>
</evidence>
<dbReference type="CDD" id="cd09631">
    <property type="entry name" value="DOMON_DOH"/>
    <property type="match status" value="1"/>
</dbReference>
<dbReference type="Pfam" id="PF03188">
    <property type="entry name" value="Cytochrom_B561"/>
    <property type="match status" value="1"/>
</dbReference>
<keyword evidence="7 8" id="KW-0472">Membrane</keyword>
<dbReference type="EMBL" id="JAIWQS010000012">
    <property type="protein sequence ID" value="KAJ8748555.1"/>
    <property type="molecule type" value="Genomic_DNA"/>
</dbReference>
<dbReference type="InterPro" id="IPR045266">
    <property type="entry name" value="DOH_DOMON"/>
</dbReference>
<evidence type="ECO:0000256" key="6">
    <source>
        <dbReference type="ARBA" id="ARBA00022989"/>
    </source>
</evidence>
<feature type="domain" description="DOMON" evidence="9">
    <location>
        <begin position="144"/>
        <end position="257"/>
    </location>
</feature>
<keyword evidence="5" id="KW-0249">Electron transport</keyword>
<keyword evidence="6 8" id="KW-1133">Transmembrane helix</keyword>
<accession>A0AAV8S8R8</accession>
<dbReference type="SMART" id="SM00664">
    <property type="entry name" value="DoH"/>
    <property type="match status" value="1"/>
</dbReference>
<evidence type="ECO:0000256" key="3">
    <source>
        <dbReference type="ARBA" id="ARBA00022692"/>
    </source>
</evidence>
<feature type="transmembrane region" description="Helical" evidence="8">
    <location>
        <begin position="423"/>
        <end position="446"/>
    </location>
</feature>
<evidence type="ECO:0000256" key="1">
    <source>
        <dbReference type="ARBA" id="ARBA00004370"/>
    </source>
</evidence>
<evidence type="ECO:0000256" key="7">
    <source>
        <dbReference type="ARBA" id="ARBA00023136"/>
    </source>
</evidence>
<organism evidence="11 12">
    <name type="scientific">Erythroxylum novogranatense</name>
    <dbReference type="NCBI Taxonomy" id="1862640"/>
    <lineage>
        <taxon>Eukaryota</taxon>
        <taxon>Viridiplantae</taxon>
        <taxon>Streptophyta</taxon>
        <taxon>Embryophyta</taxon>
        <taxon>Tracheophyta</taxon>
        <taxon>Spermatophyta</taxon>
        <taxon>Magnoliopsida</taxon>
        <taxon>eudicotyledons</taxon>
        <taxon>Gunneridae</taxon>
        <taxon>Pentapetalae</taxon>
        <taxon>rosids</taxon>
        <taxon>fabids</taxon>
        <taxon>Malpighiales</taxon>
        <taxon>Erythroxylaceae</taxon>
        <taxon>Erythroxylum</taxon>
    </lineage>
</organism>
<dbReference type="CDD" id="cd08760">
    <property type="entry name" value="Cyt_b561_FRRS1_like"/>
    <property type="match status" value="1"/>
</dbReference>
<evidence type="ECO:0000256" key="8">
    <source>
        <dbReference type="SAM" id="Phobius"/>
    </source>
</evidence>
<evidence type="ECO:0000256" key="5">
    <source>
        <dbReference type="ARBA" id="ARBA00022982"/>
    </source>
</evidence>
<feature type="transmembrane region" description="Helical" evidence="8">
    <location>
        <begin position="326"/>
        <end position="351"/>
    </location>
</feature>
<evidence type="ECO:0000259" key="10">
    <source>
        <dbReference type="PROSITE" id="PS50939"/>
    </source>
</evidence>
<keyword evidence="3 8" id="KW-0812">Transmembrane</keyword>
<dbReference type="GO" id="GO:0016020">
    <property type="term" value="C:membrane"/>
    <property type="evidence" value="ECO:0007669"/>
    <property type="project" value="UniProtKB-SubCell"/>
</dbReference>
<comment type="caution">
    <text evidence="11">The sequence shown here is derived from an EMBL/GenBank/DDBJ whole genome shotgun (WGS) entry which is preliminary data.</text>
</comment>
<sequence length="448" mass="49994">MIVLPFQETDTSQPPSTGHPPSQLLHSYTHITTSLLVLPNPTNHRHVRWQIQEHACFCRCVLRFFSRNVTFSPLLIPITSIDRSMKLKKKAKTEPEYGAQSTVVSSQNGKALAERSELCKTNVNGILPPPYNNISNMICTPIWNTHILRYHKGEDNLVTFIVSAVYTTGWVGIGFSKDGRMVGASAVVGWISKKGHPRIKQYYLQGTRPSQVIADAGELDLTKVPPAVALSGASIHMAFQAKFEHPLNKQLILLAIGTSYPTHYRLTKHVDKTVLMFDFSAGSASSVNHHQMKAAHGVLAVMTWGLLLPVGAIIARYMRHKDPLWYYLHAGIQFTGFLLGLAAVVVGQHMYVKISADVSAHRGIGIFAFVLSILQILAFFLRPNKDAKIRKFWNLYHGWFGRIALFFGAFNAMWGIHVASAGVAWKAMFGIQMTVILITVVLLEYYCR</sequence>
<dbReference type="Proteomes" id="UP001159364">
    <property type="component" value="Linkage Group LG12"/>
</dbReference>
<feature type="transmembrane region" description="Helical" evidence="8">
    <location>
        <begin position="393"/>
        <end position="417"/>
    </location>
</feature>
<feature type="transmembrane region" description="Helical" evidence="8">
    <location>
        <begin position="294"/>
        <end position="314"/>
    </location>
</feature>
<proteinExistence type="predicted"/>
<dbReference type="Pfam" id="PF03351">
    <property type="entry name" value="DOMON"/>
    <property type="match status" value="1"/>
</dbReference>
<dbReference type="PANTHER" id="PTHR23130:SF115">
    <property type="entry name" value="OS01G0680900 PROTEIN"/>
    <property type="match status" value="1"/>
</dbReference>
<gene>
    <name evidence="11" type="ORF">K2173_003456</name>
</gene>
<dbReference type="InterPro" id="IPR005018">
    <property type="entry name" value="DOMON_domain"/>
</dbReference>
<dbReference type="PANTHER" id="PTHR23130">
    <property type="entry name" value="CYTOCHROME B561 AND DOMON DOMAIN-CONTAINING PROTEIN"/>
    <property type="match status" value="1"/>
</dbReference>
<dbReference type="AlphaFoldDB" id="A0AAV8S8R8"/>
<dbReference type="PROSITE" id="PS50836">
    <property type="entry name" value="DOMON"/>
    <property type="match status" value="1"/>
</dbReference>
<name>A0AAV8S8R8_9ROSI</name>
<protein>
    <recommendedName>
        <fullName evidence="13">Cytochrome b561 and DOMON domain-containing protein</fullName>
    </recommendedName>
</protein>
<evidence type="ECO:0000313" key="11">
    <source>
        <dbReference type="EMBL" id="KAJ8748555.1"/>
    </source>
</evidence>
<evidence type="ECO:0000256" key="2">
    <source>
        <dbReference type="ARBA" id="ARBA00022448"/>
    </source>
</evidence>
<reference evidence="11 12" key="1">
    <citation type="submission" date="2021-09" db="EMBL/GenBank/DDBJ databases">
        <title>Genomic insights and catalytic innovation underlie evolution of tropane alkaloids biosynthesis.</title>
        <authorList>
            <person name="Wang Y.-J."/>
            <person name="Tian T."/>
            <person name="Huang J.-P."/>
            <person name="Huang S.-X."/>
        </authorList>
    </citation>
    <scope>NUCLEOTIDE SEQUENCE [LARGE SCALE GENOMIC DNA]</scope>
    <source>
        <strain evidence="11">KIB-2018</strain>
        <tissue evidence="11">Leaf</tissue>
    </source>
</reference>
<dbReference type="SMART" id="SM00665">
    <property type="entry name" value="B561"/>
    <property type="match status" value="1"/>
</dbReference>
<dbReference type="InterPro" id="IPR006593">
    <property type="entry name" value="Cyt_b561/ferric_Rdtase_TM"/>
</dbReference>
<evidence type="ECO:0000256" key="4">
    <source>
        <dbReference type="ARBA" id="ARBA00022729"/>
    </source>
</evidence>
<dbReference type="Gene3D" id="1.20.120.1770">
    <property type="match status" value="1"/>
</dbReference>
<keyword evidence="12" id="KW-1185">Reference proteome</keyword>
<comment type="subcellular location">
    <subcellularLocation>
        <location evidence="1">Membrane</location>
    </subcellularLocation>
</comment>
<evidence type="ECO:0000313" key="12">
    <source>
        <dbReference type="Proteomes" id="UP001159364"/>
    </source>
</evidence>
<evidence type="ECO:0000259" key="9">
    <source>
        <dbReference type="PROSITE" id="PS50836"/>
    </source>
</evidence>